<gene>
    <name evidence="2" type="ORF">HNR19_003473</name>
</gene>
<accession>A0A853C4U6</accession>
<evidence type="ECO:0000259" key="1">
    <source>
        <dbReference type="Pfam" id="PF18029"/>
    </source>
</evidence>
<protein>
    <recommendedName>
        <fullName evidence="1">Glyoxalase-like domain-containing protein</fullName>
    </recommendedName>
</protein>
<dbReference type="PANTHER" id="PTHR35908">
    <property type="entry name" value="HYPOTHETICAL FUSION PROTEIN"/>
    <property type="match status" value="1"/>
</dbReference>
<dbReference type="Proteomes" id="UP000530424">
    <property type="component" value="Unassembled WGS sequence"/>
</dbReference>
<dbReference type="PANTHER" id="PTHR35908:SF1">
    <property type="entry name" value="CONSERVED PROTEIN"/>
    <property type="match status" value="1"/>
</dbReference>
<proteinExistence type="predicted"/>
<dbReference type="EMBL" id="JACCFP010000001">
    <property type="protein sequence ID" value="NYJ02775.1"/>
    <property type="molecule type" value="Genomic_DNA"/>
</dbReference>
<name>A0A853C4U6_9ACTN</name>
<dbReference type="SUPFAM" id="SSF54593">
    <property type="entry name" value="Glyoxalase/Bleomycin resistance protein/Dihydroxybiphenyl dioxygenase"/>
    <property type="match status" value="1"/>
</dbReference>
<sequence>MTSFISHTTVDCANAYELSEWWKPVLGYTDVPGDPNLPGHEECMIVDPAGVRPRLLFIEVPDEKTVKNRIHLDLRPVEGTRDEELDRLLAHGATVVADHRGKYGPGTGWVVLADPAGNEFCILRSEAEVEATS</sequence>
<dbReference type="Gene3D" id="3.10.180.10">
    <property type="entry name" value="2,3-Dihydroxybiphenyl 1,2-Dioxygenase, domain 1"/>
    <property type="match status" value="1"/>
</dbReference>
<keyword evidence="3" id="KW-1185">Reference proteome</keyword>
<evidence type="ECO:0000313" key="3">
    <source>
        <dbReference type="Proteomes" id="UP000530424"/>
    </source>
</evidence>
<reference evidence="2 3" key="1">
    <citation type="submission" date="2020-07" db="EMBL/GenBank/DDBJ databases">
        <title>Sequencing the genomes of 1000 actinobacteria strains.</title>
        <authorList>
            <person name="Klenk H.-P."/>
        </authorList>
    </citation>
    <scope>NUCLEOTIDE SEQUENCE [LARGE SCALE GENOMIC DNA]</scope>
    <source>
        <strain evidence="2 3">DSM 103833</strain>
    </source>
</reference>
<evidence type="ECO:0000313" key="2">
    <source>
        <dbReference type="EMBL" id="NYJ02775.1"/>
    </source>
</evidence>
<dbReference type="InterPro" id="IPR041581">
    <property type="entry name" value="Glyoxalase_6"/>
</dbReference>
<dbReference type="Pfam" id="PF18029">
    <property type="entry name" value="Glyoxalase_6"/>
    <property type="match status" value="1"/>
</dbReference>
<feature type="domain" description="Glyoxalase-like" evidence="1">
    <location>
        <begin position="8"/>
        <end position="123"/>
    </location>
</feature>
<dbReference type="InterPro" id="IPR029068">
    <property type="entry name" value="Glyas_Bleomycin-R_OHBP_Dase"/>
</dbReference>
<organism evidence="2 3">
    <name type="scientific">Nocardioides thalensis</name>
    <dbReference type="NCBI Taxonomy" id="1914755"/>
    <lineage>
        <taxon>Bacteria</taxon>
        <taxon>Bacillati</taxon>
        <taxon>Actinomycetota</taxon>
        <taxon>Actinomycetes</taxon>
        <taxon>Propionibacteriales</taxon>
        <taxon>Nocardioidaceae</taxon>
        <taxon>Nocardioides</taxon>
    </lineage>
</organism>
<comment type="caution">
    <text evidence="2">The sequence shown here is derived from an EMBL/GenBank/DDBJ whole genome shotgun (WGS) entry which is preliminary data.</text>
</comment>
<dbReference type="RefSeq" id="WP_179669096.1">
    <property type="nucleotide sequence ID" value="NZ_JACCFP010000001.1"/>
</dbReference>
<dbReference type="AlphaFoldDB" id="A0A853C4U6"/>
<dbReference type="CDD" id="cd06587">
    <property type="entry name" value="VOC"/>
    <property type="match status" value="1"/>
</dbReference>